<evidence type="ECO:0000313" key="1">
    <source>
        <dbReference type="EMBL" id="PZR30518.1"/>
    </source>
</evidence>
<dbReference type="RefSeq" id="WP_304283072.1">
    <property type="nucleotide sequence ID" value="NZ_QFQZ01000130.1"/>
</dbReference>
<accession>A0A2W5WAB0</accession>
<dbReference type="EMBL" id="QFQZ01000130">
    <property type="protein sequence ID" value="PZR30518.1"/>
    <property type="molecule type" value="Genomic_DNA"/>
</dbReference>
<dbReference type="AlphaFoldDB" id="A0A2W5WAB0"/>
<comment type="caution">
    <text evidence="1">The sequence shown here is derived from an EMBL/GenBank/DDBJ whole genome shotgun (WGS) entry which is preliminary data.</text>
</comment>
<gene>
    <name evidence="1" type="ORF">DI526_22275</name>
</gene>
<dbReference type="Proteomes" id="UP000249393">
    <property type="component" value="Unassembled WGS sequence"/>
</dbReference>
<organism evidence="1 2">
    <name type="scientific">Caulobacter segnis</name>
    <dbReference type="NCBI Taxonomy" id="88688"/>
    <lineage>
        <taxon>Bacteria</taxon>
        <taxon>Pseudomonadati</taxon>
        <taxon>Pseudomonadota</taxon>
        <taxon>Alphaproteobacteria</taxon>
        <taxon>Caulobacterales</taxon>
        <taxon>Caulobacteraceae</taxon>
        <taxon>Caulobacter</taxon>
    </lineage>
</organism>
<evidence type="ECO:0000313" key="2">
    <source>
        <dbReference type="Proteomes" id="UP000249393"/>
    </source>
</evidence>
<proteinExistence type="predicted"/>
<sequence length="129" mass="14316">MAASVRKNGKVPLSVRVHPDTIDRARLDAEKIGVPMADYIEMLITRRGVKNYQYFAQQAAFQSFVSAALVIHLSRKAMSKDELAAAQKFVYSAAATLFGQPSERPPEIGEDPDDLDPRVTALFEAYDGW</sequence>
<reference evidence="1 2" key="1">
    <citation type="submission" date="2017-08" db="EMBL/GenBank/DDBJ databases">
        <title>Infants hospitalized years apart are colonized by the same room-sourced microbial strains.</title>
        <authorList>
            <person name="Brooks B."/>
            <person name="Olm M.R."/>
            <person name="Firek B.A."/>
            <person name="Baker R."/>
            <person name="Thomas B.C."/>
            <person name="Morowitz M.J."/>
            <person name="Banfield J.F."/>
        </authorList>
    </citation>
    <scope>NUCLEOTIDE SEQUENCE [LARGE SCALE GENOMIC DNA]</scope>
    <source>
        <strain evidence="1">S2_003_000_R2_4</strain>
    </source>
</reference>
<name>A0A2W5WAB0_9CAUL</name>
<protein>
    <submittedName>
        <fullName evidence="1">Uncharacterized protein</fullName>
    </submittedName>
</protein>